<keyword evidence="2" id="KW-1185">Reference proteome</keyword>
<dbReference type="Gene3D" id="3.30.450.30">
    <property type="entry name" value="Dynein light chain 2a, cytoplasmic"/>
    <property type="match status" value="1"/>
</dbReference>
<dbReference type="PANTHER" id="PTHR13378">
    <property type="entry name" value="REGULATOR COMPLEX PROTEIN LAMTOR3"/>
    <property type="match status" value="1"/>
</dbReference>
<dbReference type="SMART" id="SM01278">
    <property type="entry name" value="MAPKK1_Int"/>
    <property type="match status" value="1"/>
</dbReference>
<dbReference type="GO" id="GO:0071986">
    <property type="term" value="C:Ragulator complex"/>
    <property type="evidence" value="ECO:0007669"/>
    <property type="project" value="TreeGrafter"/>
</dbReference>
<dbReference type="SUPFAM" id="SSF103196">
    <property type="entry name" value="Roadblock/LC7 domain"/>
    <property type="match status" value="1"/>
</dbReference>
<evidence type="ECO:0000256" key="1">
    <source>
        <dbReference type="ARBA" id="ARBA00005356"/>
    </source>
</evidence>
<evidence type="ECO:0000313" key="3">
    <source>
        <dbReference type="WBParaSite" id="jg19795"/>
    </source>
</evidence>
<dbReference type="InterPro" id="IPR015019">
    <property type="entry name" value="LAMTOR3"/>
</dbReference>
<organism evidence="2 3">
    <name type="scientific">Ditylenchus dipsaci</name>
    <dbReference type="NCBI Taxonomy" id="166011"/>
    <lineage>
        <taxon>Eukaryota</taxon>
        <taxon>Metazoa</taxon>
        <taxon>Ecdysozoa</taxon>
        <taxon>Nematoda</taxon>
        <taxon>Chromadorea</taxon>
        <taxon>Rhabditida</taxon>
        <taxon>Tylenchina</taxon>
        <taxon>Tylenchomorpha</taxon>
        <taxon>Sphaerularioidea</taxon>
        <taxon>Anguinidae</taxon>
        <taxon>Anguininae</taxon>
        <taxon>Ditylenchus</taxon>
    </lineage>
</organism>
<proteinExistence type="inferred from homology"/>
<dbReference type="AlphaFoldDB" id="A0A915DH17"/>
<evidence type="ECO:0000313" key="2">
    <source>
        <dbReference type="Proteomes" id="UP000887574"/>
    </source>
</evidence>
<accession>A0A915DH17</accession>
<dbReference type="WBParaSite" id="jg19795">
    <property type="protein sequence ID" value="jg19795"/>
    <property type="gene ID" value="jg19795"/>
</dbReference>
<dbReference type="Proteomes" id="UP000887574">
    <property type="component" value="Unplaced"/>
</dbReference>
<comment type="similarity">
    <text evidence="1">Belongs to the LAMTOR3 family.</text>
</comment>
<reference evidence="3" key="1">
    <citation type="submission" date="2022-11" db="UniProtKB">
        <authorList>
            <consortium name="WormBaseParasite"/>
        </authorList>
    </citation>
    <scope>IDENTIFICATION</scope>
</reference>
<protein>
    <submittedName>
        <fullName evidence="3">Uncharacterized protein</fullName>
    </submittedName>
</protein>
<name>A0A915DH17_9BILA</name>
<sequence length="124" mass="13539">MTVKIVESLEGIIHSVPEVQSILVLDRDGVSVVSAGDEIRNRGLLSSCFTSSIEQAKKLGMGAQKFWIFYYESHQLVLLNMDPFAVFISASPTANTGILCSLGNQLKPILQECEGIIKEVLALQ</sequence>
<dbReference type="GO" id="GO:0032008">
    <property type="term" value="P:positive regulation of TOR signaling"/>
    <property type="evidence" value="ECO:0007669"/>
    <property type="project" value="TreeGrafter"/>
</dbReference>
<dbReference type="PANTHER" id="PTHR13378:SF1">
    <property type="entry name" value="RAGULATOR COMPLEX PROTEIN LAMTOR3"/>
    <property type="match status" value="1"/>
</dbReference>
<dbReference type="GO" id="GO:0071230">
    <property type="term" value="P:cellular response to amino acid stimulus"/>
    <property type="evidence" value="ECO:0007669"/>
    <property type="project" value="TreeGrafter"/>
</dbReference>
<dbReference type="Pfam" id="PF08923">
    <property type="entry name" value="MAPKK1_Int"/>
    <property type="match status" value="1"/>
</dbReference>